<dbReference type="AlphaFoldDB" id="A0A059F9K4"/>
<dbReference type="Proteomes" id="UP000024816">
    <property type="component" value="Unassembled WGS sequence"/>
</dbReference>
<name>A0A059F9K4_9PROT</name>
<dbReference type="STRING" id="1280952.HJA_13490"/>
<organism evidence="1 2">
    <name type="scientific">Hyphomonas jannaschiana VP2</name>
    <dbReference type="NCBI Taxonomy" id="1280952"/>
    <lineage>
        <taxon>Bacteria</taxon>
        <taxon>Pseudomonadati</taxon>
        <taxon>Pseudomonadota</taxon>
        <taxon>Alphaproteobacteria</taxon>
        <taxon>Hyphomonadales</taxon>
        <taxon>Hyphomonadaceae</taxon>
        <taxon>Hyphomonas</taxon>
    </lineage>
</organism>
<accession>A0A059F9K4</accession>
<evidence type="ECO:0000313" key="2">
    <source>
        <dbReference type="Proteomes" id="UP000024816"/>
    </source>
</evidence>
<dbReference type="EMBL" id="ARYJ01000009">
    <property type="protein sequence ID" value="KCZ87218.1"/>
    <property type="molecule type" value="Genomic_DNA"/>
</dbReference>
<protein>
    <submittedName>
        <fullName evidence="1">Uncharacterized protein</fullName>
    </submittedName>
</protein>
<reference evidence="1 2" key="1">
    <citation type="journal article" date="2014" name="Antonie Van Leeuwenhoek">
        <title>Hyphomonas beringensis sp. nov. and Hyphomonas chukchiensis sp. nov., isolated from surface seawater of the Bering Sea and Chukchi Sea.</title>
        <authorList>
            <person name="Li C."/>
            <person name="Lai Q."/>
            <person name="Li G."/>
            <person name="Dong C."/>
            <person name="Wang J."/>
            <person name="Liao Y."/>
            <person name="Shao Z."/>
        </authorList>
    </citation>
    <scope>NUCLEOTIDE SEQUENCE [LARGE SCALE GENOMIC DNA]</scope>
    <source>
        <strain evidence="1 2">VP2</strain>
    </source>
</reference>
<keyword evidence="2" id="KW-1185">Reference proteome</keyword>
<sequence>MMFEALVKTFKPVISFGILRTERTNTKQAIANCPLSLAATGHSCFAIDQIHGKISAWRPLNLAASPGQFPGAKASDVM</sequence>
<gene>
    <name evidence="1" type="ORF">HJA_13490</name>
</gene>
<comment type="caution">
    <text evidence="1">The sequence shown here is derived from an EMBL/GenBank/DDBJ whole genome shotgun (WGS) entry which is preliminary data.</text>
</comment>
<evidence type="ECO:0000313" key="1">
    <source>
        <dbReference type="EMBL" id="KCZ87218.1"/>
    </source>
</evidence>
<proteinExistence type="predicted"/>